<reference evidence="1" key="1">
    <citation type="submission" date="2022-02" db="EMBL/GenBank/DDBJ databases">
        <title>Plant Genome Project.</title>
        <authorList>
            <person name="Zhang R.-G."/>
        </authorList>
    </citation>
    <scope>NUCLEOTIDE SEQUENCE</scope>
    <source>
        <strain evidence="1">AT1</strain>
    </source>
</reference>
<gene>
    <name evidence="1" type="ORF">RHMOL_Rhmol09G0108300</name>
</gene>
<sequence>MSGSVVGGPPKLLWKIAMVDTQGNPAEVHLAPARVEPAPVTVPNCMLVPNEWVNEAVRHMLAMENVIRRVASGMPLEFHYPAPTPPPIPLAVVQRSQAQGRAFLRRKRTRSPPQKK</sequence>
<protein>
    <submittedName>
        <fullName evidence="1">Uncharacterized protein</fullName>
    </submittedName>
</protein>
<proteinExistence type="predicted"/>
<evidence type="ECO:0000313" key="1">
    <source>
        <dbReference type="EMBL" id="KAI8538495.1"/>
    </source>
</evidence>
<name>A0ACC0MC01_RHOML</name>
<accession>A0ACC0MC01</accession>
<keyword evidence="2" id="KW-1185">Reference proteome</keyword>
<comment type="caution">
    <text evidence="1">The sequence shown here is derived from an EMBL/GenBank/DDBJ whole genome shotgun (WGS) entry which is preliminary data.</text>
</comment>
<evidence type="ECO:0000313" key="2">
    <source>
        <dbReference type="Proteomes" id="UP001062846"/>
    </source>
</evidence>
<organism evidence="1 2">
    <name type="scientific">Rhododendron molle</name>
    <name type="common">Chinese azalea</name>
    <name type="synonym">Azalea mollis</name>
    <dbReference type="NCBI Taxonomy" id="49168"/>
    <lineage>
        <taxon>Eukaryota</taxon>
        <taxon>Viridiplantae</taxon>
        <taxon>Streptophyta</taxon>
        <taxon>Embryophyta</taxon>
        <taxon>Tracheophyta</taxon>
        <taxon>Spermatophyta</taxon>
        <taxon>Magnoliopsida</taxon>
        <taxon>eudicotyledons</taxon>
        <taxon>Gunneridae</taxon>
        <taxon>Pentapetalae</taxon>
        <taxon>asterids</taxon>
        <taxon>Ericales</taxon>
        <taxon>Ericaceae</taxon>
        <taxon>Ericoideae</taxon>
        <taxon>Rhodoreae</taxon>
        <taxon>Rhododendron</taxon>
    </lineage>
</organism>
<dbReference type="EMBL" id="CM046396">
    <property type="protein sequence ID" value="KAI8538495.1"/>
    <property type="molecule type" value="Genomic_DNA"/>
</dbReference>
<dbReference type="Proteomes" id="UP001062846">
    <property type="component" value="Chromosome 9"/>
</dbReference>